<comment type="similarity">
    <text evidence="1">Belongs to the bacterial ribosomal protein bL28 family.</text>
</comment>
<dbReference type="OrthoDB" id="361870at2759"/>
<proteinExistence type="inferred from homology"/>
<evidence type="ECO:0000256" key="5">
    <source>
        <dbReference type="ARBA" id="ARBA00037226"/>
    </source>
</evidence>
<evidence type="ECO:0000256" key="6">
    <source>
        <dbReference type="SAM" id="MobiDB-lite"/>
    </source>
</evidence>
<evidence type="ECO:0000256" key="2">
    <source>
        <dbReference type="ARBA" id="ARBA00022980"/>
    </source>
</evidence>
<dbReference type="PANTHER" id="PTHR13528">
    <property type="entry name" value="39S RIBOSOMAL PROTEIN L28, MITOCHONDRIAL"/>
    <property type="match status" value="1"/>
</dbReference>
<accession>A0A8H3IJP4</accession>
<dbReference type="FunFam" id="2.30.170.40:FF:000003">
    <property type="entry name" value="54S ribosomal protein L24"/>
    <property type="match status" value="1"/>
</dbReference>
<gene>
    <name evidence="7" type="primary">MRPL24</name>
    <name evidence="7" type="ORF">HETSPECPRED_002771</name>
</gene>
<dbReference type="Gene3D" id="2.30.170.40">
    <property type="entry name" value="Ribosomal protein L28/L24"/>
    <property type="match status" value="1"/>
</dbReference>
<name>A0A8H3IJP4_9LECA</name>
<dbReference type="Pfam" id="PF00830">
    <property type="entry name" value="Ribosomal_L28"/>
    <property type="match status" value="1"/>
</dbReference>
<organism evidence="7 8">
    <name type="scientific">Heterodermia speciosa</name>
    <dbReference type="NCBI Taxonomy" id="116794"/>
    <lineage>
        <taxon>Eukaryota</taxon>
        <taxon>Fungi</taxon>
        <taxon>Dikarya</taxon>
        <taxon>Ascomycota</taxon>
        <taxon>Pezizomycotina</taxon>
        <taxon>Lecanoromycetes</taxon>
        <taxon>OSLEUM clade</taxon>
        <taxon>Lecanoromycetidae</taxon>
        <taxon>Caliciales</taxon>
        <taxon>Physciaceae</taxon>
        <taxon>Heterodermia</taxon>
    </lineage>
</organism>
<protein>
    <recommendedName>
        <fullName evidence="4">Large ribosomal subunit protein bL28m</fullName>
    </recommendedName>
</protein>
<dbReference type="GO" id="GO:0003735">
    <property type="term" value="F:structural constituent of ribosome"/>
    <property type="evidence" value="ECO:0007669"/>
    <property type="project" value="InterPro"/>
</dbReference>
<keyword evidence="3" id="KW-0687">Ribonucleoprotein</keyword>
<evidence type="ECO:0000313" key="7">
    <source>
        <dbReference type="EMBL" id="CAF9916134.1"/>
    </source>
</evidence>
<dbReference type="EMBL" id="CAJPDS010000017">
    <property type="protein sequence ID" value="CAF9916134.1"/>
    <property type="molecule type" value="Genomic_DNA"/>
</dbReference>
<dbReference type="InterPro" id="IPR037147">
    <property type="entry name" value="Ribosomal_bL28_sf"/>
</dbReference>
<feature type="compositionally biased region" description="Low complexity" evidence="6">
    <location>
        <begin position="27"/>
        <end position="36"/>
    </location>
</feature>
<keyword evidence="2 7" id="KW-0689">Ribosomal protein</keyword>
<feature type="region of interest" description="Disordered" evidence="6">
    <location>
        <begin position="27"/>
        <end position="52"/>
    </location>
</feature>
<dbReference type="Proteomes" id="UP000664521">
    <property type="component" value="Unassembled WGS sequence"/>
</dbReference>
<dbReference type="GO" id="GO:0005762">
    <property type="term" value="C:mitochondrial large ribosomal subunit"/>
    <property type="evidence" value="ECO:0007669"/>
    <property type="project" value="TreeGrafter"/>
</dbReference>
<evidence type="ECO:0000313" key="8">
    <source>
        <dbReference type="Proteomes" id="UP000664521"/>
    </source>
</evidence>
<evidence type="ECO:0000256" key="4">
    <source>
        <dbReference type="ARBA" id="ARBA00035269"/>
    </source>
</evidence>
<dbReference type="InterPro" id="IPR026569">
    <property type="entry name" value="Ribosomal_bL28"/>
</dbReference>
<evidence type="ECO:0000256" key="3">
    <source>
        <dbReference type="ARBA" id="ARBA00023274"/>
    </source>
</evidence>
<dbReference type="PANTHER" id="PTHR13528:SF2">
    <property type="entry name" value="LARGE RIBOSOMAL SUBUNIT PROTEIN BL28M"/>
    <property type="match status" value="1"/>
</dbReference>
<keyword evidence="8" id="KW-1185">Reference proteome</keyword>
<sequence>MTRSTLLPRQTPSPTHLLTLTRALTTTPHPLTEPTADPAPIPEPPPYPYGSSQIYKQRNRGLYGTSLIRFGNTVSHRNEIKARRVWKPNIHSKRLWSESLNRFVRTRVQARVLRTIDKVGGLDEYLLGDKPGRIKELGPGGWALRWRVMGTESVRERFREERRRLGLPEEGIKGEILGVGREGEVVSGEVLGAQFEAFDRELDEVDRQAEEEGEGEEAGLVVGVGDGEKEFMEEDRVGSREKA</sequence>
<comment type="caution">
    <text evidence="7">The sequence shown here is derived from an EMBL/GenBank/DDBJ whole genome shotgun (WGS) entry which is preliminary data.</text>
</comment>
<dbReference type="InterPro" id="IPR034704">
    <property type="entry name" value="Ribosomal_bL28/bL31-like_sf"/>
</dbReference>
<comment type="function">
    <text evidence="5">Component of the mitochondrial ribosome (mitoribosome), a dedicated translation machinery responsible for the synthesis of mitochondrial genome-encoded proteins, including at least some of the essential transmembrane subunits of the mitochondrial respiratory chain. The mitoribosomes are attached to the mitochondrial inner membrane and translation products are cotranslationally integrated into the membrane.</text>
</comment>
<feature type="region of interest" description="Disordered" evidence="6">
    <location>
        <begin position="205"/>
        <end position="243"/>
    </location>
</feature>
<evidence type="ECO:0000256" key="1">
    <source>
        <dbReference type="ARBA" id="ARBA00008760"/>
    </source>
</evidence>
<reference evidence="7" key="1">
    <citation type="submission" date="2021-03" db="EMBL/GenBank/DDBJ databases">
        <authorList>
            <person name="Tagirdzhanova G."/>
        </authorList>
    </citation>
    <scope>NUCLEOTIDE SEQUENCE</scope>
</reference>
<dbReference type="SUPFAM" id="SSF143800">
    <property type="entry name" value="L28p-like"/>
    <property type="match status" value="1"/>
</dbReference>
<feature type="compositionally biased region" description="Pro residues" evidence="6">
    <location>
        <begin position="37"/>
        <end position="48"/>
    </location>
</feature>
<feature type="compositionally biased region" description="Basic and acidic residues" evidence="6">
    <location>
        <begin position="226"/>
        <end position="243"/>
    </location>
</feature>
<dbReference type="AlphaFoldDB" id="A0A8H3IJP4"/>